<evidence type="ECO:0000313" key="3">
    <source>
        <dbReference type="Proteomes" id="UP000279833"/>
    </source>
</evidence>
<evidence type="ECO:0000313" key="2">
    <source>
        <dbReference type="EMBL" id="VDP40644.1"/>
    </source>
</evidence>
<feature type="compositionally biased region" description="Basic and acidic residues" evidence="1">
    <location>
        <begin position="48"/>
        <end position="74"/>
    </location>
</feature>
<name>A0A183K6I1_9TREM</name>
<dbReference type="Proteomes" id="UP000279833">
    <property type="component" value="Unassembled WGS sequence"/>
</dbReference>
<evidence type="ECO:0000256" key="1">
    <source>
        <dbReference type="SAM" id="MobiDB-lite"/>
    </source>
</evidence>
<keyword evidence="3" id="KW-1185">Reference proteome</keyword>
<reference evidence="4" key="1">
    <citation type="submission" date="2016-06" db="UniProtKB">
        <authorList>
            <consortium name="WormBaseParasite"/>
        </authorList>
    </citation>
    <scope>IDENTIFICATION</scope>
</reference>
<proteinExistence type="predicted"/>
<sequence>MVVGGSRQETVDTGFVLLGIRQQGVPVILRELVLPDGFDLQQPTVGENKPDPDGGRNQEEALEVDRNHIEEITQLRHKSSPHMESSRPKKKWKTKEHITLGNGDRHEKNEQEFDGTRKEGLGQSGLENARRWPMLH</sequence>
<feature type="compositionally biased region" description="Basic and acidic residues" evidence="1">
    <location>
        <begin position="95"/>
        <end position="120"/>
    </location>
</feature>
<evidence type="ECO:0000313" key="4">
    <source>
        <dbReference type="WBParaSite" id="SCUD_0001060601-mRNA-1"/>
    </source>
</evidence>
<feature type="region of interest" description="Disordered" evidence="1">
    <location>
        <begin position="36"/>
        <end position="136"/>
    </location>
</feature>
<dbReference type="AlphaFoldDB" id="A0A183K6I1"/>
<reference evidence="2 3" key="2">
    <citation type="submission" date="2018-11" db="EMBL/GenBank/DDBJ databases">
        <authorList>
            <consortium name="Pathogen Informatics"/>
        </authorList>
    </citation>
    <scope>NUCLEOTIDE SEQUENCE [LARGE SCALE GENOMIC DNA]</scope>
    <source>
        <strain evidence="2">Dakar</strain>
        <strain evidence="3">Dakar, Senegal</strain>
    </source>
</reference>
<dbReference type="WBParaSite" id="SCUD_0001060601-mRNA-1">
    <property type="protein sequence ID" value="SCUD_0001060601-mRNA-1"/>
    <property type="gene ID" value="SCUD_0001060601"/>
</dbReference>
<organism evidence="4">
    <name type="scientific">Schistosoma curassoni</name>
    <dbReference type="NCBI Taxonomy" id="6186"/>
    <lineage>
        <taxon>Eukaryota</taxon>
        <taxon>Metazoa</taxon>
        <taxon>Spiralia</taxon>
        <taxon>Lophotrochozoa</taxon>
        <taxon>Platyhelminthes</taxon>
        <taxon>Trematoda</taxon>
        <taxon>Digenea</taxon>
        <taxon>Strigeidida</taxon>
        <taxon>Schistosomatoidea</taxon>
        <taxon>Schistosomatidae</taxon>
        <taxon>Schistosoma</taxon>
    </lineage>
</organism>
<accession>A0A183K6I1</accession>
<protein>
    <submittedName>
        <fullName evidence="2 4">Uncharacterized protein</fullName>
    </submittedName>
</protein>
<gene>
    <name evidence="2" type="ORF">SCUD_LOCUS10606</name>
</gene>
<dbReference type="EMBL" id="UZAK01033880">
    <property type="protein sequence ID" value="VDP40644.1"/>
    <property type="molecule type" value="Genomic_DNA"/>
</dbReference>